<feature type="transmembrane region" description="Helical" evidence="2">
    <location>
        <begin position="129"/>
        <end position="153"/>
    </location>
</feature>
<comment type="similarity">
    <text evidence="1">Belongs to the major facilitator superfamily.</text>
</comment>
<name>A0AAN8PHU7_PATCE</name>
<evidence type="ECO:0000256" key="1">
    <source>
        <dbReference type="ARBA" id="ARBA00008335"/>
    </source>
</evidence>
<feature type="transmembrane region" description="Helical" evidence="2">
    <location>
        <begin position="397"/>
        <end position="419"/>
    </location>
</feature>
<feature type="transmembrane region" description="Helical" evidence="2">
    <location>
        <begin position="439"/>
        <end position="459"/>
    </location>
</feature>
<evidence type="ECO:0000313" key="4">
    <source>
        <dbReference type="Proteomes" id="UP001347796"/>
    </source>
</evidence>
<dbReference type="EMBL" id="JAZGQO010000008">
    <property type="protein sequence ID" value="KAK6178752.1"/>
    <property type="molecule type" value="Genomic_DNA"/>
</dbReference>
<keyword evidence="4" id="KW-1185">Reference proteome</keyword>
<dbReference type="GO" id="GO:0005886">
    <property type="term" value="C:plasma membrane"/>
    <property type="evidence" value="ECO:0007669"/>
    <property type="project" value="TreeGrafter"/>
</dbReference>
<protein>
    <submittedName>
        <fullName evidence="3">Uncharacterized protein</fullName>
    </submittedName>
</protein>
<dbReference type="SUPFAM" id="SSF103473">
    <property type="entry name" value="MFS general substrate transporter"/>
    <property type="match status" value="1"/>
</dbReference>
<dbReference type="GO" id="GO:0008643">
    <property type="term" value="P:carbohydrate transport"/>
    <property type="evidence" value="ECO:0007669"/>
    <property type="project" value="InterPro"/>
</dbReference>
<gene>
    <name evidence="3" type="ORF">SNE40_011265</name>
</gene>
<dbReference type="InterPro" id="IPR039672">
    <property type="entry name" value="MFS_2"/>
</dbReference>
<evidence type="ECO:0000313" key="3">
    <source>
        <dbReference type="EMBL" id="KAK6178752.1"/>
    </source>
</evidence>
<feature type="transmembrane region" description="Helical" evidence="2">
    <location>
        <begin position="264"/>
        <end position="287"/>
    </location>
</feature>
<keyword evidence="2" id="KW-0812">Transmembrane</keyword>
<dbReference type="Proteomes" id="UP001347796">
    <property type="component" value="Unassembled WGS sequence"/>
</dbReference>
<feature type="transmembrane region" description="Helical" evidence="2">
    <location>
        <begin position="216"/>
        <end position="236"/>
    </location>
</feature>
<evidence type="ECO:0000256" key="2">
    <source>
        <dbReference type="SAM" id="Phobius"/>
    </source>
</evidence>
<sequence length="506" mass="56208">MSRSAKYLRIKEEGNSDDDEKLPVWRKICFAVGGAPYQITTNVLGFFLNIFLLEVAELKPLSISMILLIGKVWDAVTDPACGYFVTKTETRFGKMKPWIILSAPFACTAYFFLWYVPDFSDDGKTVYYLLMYCAFQGLLSGLHVPYTSMTMFITNDQKERDSATAYRMVSEAIGVLLAIVVQGRLIEATRKAGDCEDAKTTVSPESLFEQELSYRYGALIFIGIYMVCAVTVFLGVKEKPGVVEDHGTEGYFSSLKIVLTYKPYVKAGLIFLFMSLAVAVVQGNLALYCTHTLKMGDQFSNFVLVLMIVAIAAIPVWQLVLQKIGKKKTYAAGLIIFIPILITQLFLPKEEPIPYYFVVAFAGLSVSVSLLLPWSLLPDVLDLFMLEKNTRKDAMFYSFYVFFNKLAVGLGLALSLLALDLGGYETGACTQPKSVDLTLRLLVVPGPVIFVLIALLSLWSYPIDEDKRKAIKQEVLSRLSARGGNGEDFGGSMSYESIKVSSSTEI</sequence>
<accession>A0AAN8PHU7</accession>
<feature type="transmembrane region" description="Helical" evidence="2">
    <location>
        <begin position="299"/>
        <end position="317"/>
    </location>
</feature>
<dbReference type="PANTHER" id="PTHR11328">
    <property type="entry name" value="MAJOR FACILITATOR SUPERFAMILY DOMAIN-CONTAINING PROTEIN"/>
    <property type="match status" value="1"/>
</dbReference>
<dbReference type="PANTHER" id="PTHR11328:SF24">
    <property type="entry name" value="MAJOR FACILITATOR SUPERFAMILY (MFS) PROFILE DOMAIN-CONTAINING PROTEIN"/>
    <property type="match status" value="1"/>
</dbReference>
<dbReference type="AlphaFoldDB" id="A0AAN8PHU7"/>
<organism evidence="3 4">
    <name type="scientific">Patella caerulea</name>
    <name type="common">Rayed Mediterranean limpet</name>
    <dbReference type="NCBI Taxonomy" id="87958"/>
    <lineage>
        <taxon>Eukaryota</taxon>
        <taxon>Metazoa</taxon>
        <taxon>Spiralia</taxon>
        <taxon>Lophotrochozoa</taxon>
        <taxon>Mollusca</taxon>
        <taxon>Gastropoda</taxon>
        <taxon>Patellogastropoda</taxon>
        <taxon>Patelloidea</taxon>
        <taxon>Patellidae</taxon>
        <taxon>Patella</taxon>
    </lineage>
</organism>
<dbReference type="InterPro" id="IPR036259">
    <property type="entry name" value="MFS_trans_sf"/>
</dbReference>
<keyword evidence="2" id="KW-0472">Membrane</keyword>
<proteinExistence type="inferred from homology"/>
<feature type="transmembrane region" description="Helical" evidence="2">
    <location>
        <begin position="353"/>
        <end position="377"/>
    </location>
</feature>
<dbReference type="GO" id="GO:0015293">
    <property type="term" value="F:symporter activity"/>
    <property type="evidence" value="ECO:0007669"/>
    <property type="project" value="InterPro"/>
</dbReference>
<keyword evidence="2" id="KW-1133">Transmembrane helix</keyword>
<feature type="transmembrane region" description="Helical" evidence="2">
    <location>
        <begin position="98"/>
        <end position="117"/>
    </location>
</feature>
<feature type="transmembrane region" description="Helical" evidence="2">
    <location>
        <begin position="329"/>
        <end position="347"/>
    </location>
</feature>
<feature type="transmembrane region" description="Helical" evidence="2">
    <location>
        <begin position="165"/>
        <end position="183"/>
    </location>
</feature>
<reference evidence="3 4" key="1">
    <citation type="submission" date="2024-01" db="EMBL/GenBank/DDBJ databases">
        <title>The genome of the rayed Mediterranean limpet Patella caerulea (Linnaeus, 1758).</title>
        <authorList>
            <person name="Anh-Thu Weber A."/>
            <person name="Halstead-Nussloch G."/>
        </authorList>
    </citation>
    <scope>NUCLEOTIDE SEQUENCE [LARGE SCALE GENOMIC DNA]</scope>
    <source>
        <strain evidence="3">AATW-2023a</strain>
        <tissue evidence="3">Whole specimen</tissue>
    </source>
</reference>
<comment type="caution">
    <text evidence="3">The sequence shown here is derived from an EMBL/GenBank/DDBJ whole genome shotgun (WGS) entry which is preliminary data.</text>
</comment>
<dbReference type="Pfam" id="PF13347">
    <property type="entry name" value="MFS_2"/>
    <property type="match status" value="1"/>
</dbReference>
<dbReference type="Gene3D" id="1.20.1250.20">
    <property type="entry name" value="MFS general substrate transporter like domains"/>
    <property type="match status" value="1"/>
</dbReference>